<evidence type="ECO:0000313" key="7">
    <source>
        <dbReference type="EMBL" id="KAK7693324.1"/>
    </source>
</evidence>
<dbReference type="GO" id="GO:0006412">
    <property type="term" value="P:translation"/>
    <property type="evidence" value="ECO:0007669"/>
    <property type="project" value="InterPro"/>
</dbReference>
<evidence type="ECO:0000256" key="1">
    <source>
        <dbReference type="ARBA" id="ARBA00004173"/>
    </source>
</evidence>
<dbReference type="EMBL" id="JASBNA010000003">
    <property type="protein sequence ID" value="KAK7693324.1"/>
    <property type="molecule type" value="Genomic_DNA"/>
</dbReference>
<evidence type="ECO:0000256" key="4">
    <source>
        <dbReference type="ARBA" id="ARBA00023128"/>
    </source>
</evidence>
<keyword evidence="3" id="KW-0689">Ribosomal protein</keyword>
<evidence type="ECO:0000313" key="8">
    <source>
        <dbReference type="Proteomes" id="UP001385951"/>
    </source>
</evidence>
<evidence type="ECO:0000256" key="2">
    <source>
        <dbReference type="ARBA" id="ARBA00005677"/>
    </source>
</evidence>
<gene>
    <name evidence="7" type="ORF">QCA50_002892</name>
</gene>
<evidence type="ECO:0000256" key="6">
    <source>
        <dbReference type="ARBA" id="ARBA00035191"/>
    </source>
</evidence>
<keyword evidence="8" id="KW-1185">Reference proteome</keyword>
<protein>
    <recommendedName>
        <fullName evidence="6">Large ribosomal subunit protein mL49</fullName>
    </recommendedName>
</protein>
<reference evidence="7 8" key="1">
    <citation type="submission" date="2022-09" db="EMBL/GenBank/DDBJ databases">
        <authorList>
            <person name="Palmer J.M."/>
        </authorList>
    </citation>
    <scope>NUCLEOTIDE SEQUENCE [LARGE SCALE GENOMIC DNA]</scope>
    <source>
        <strain evidence="7 8">DSM 7382</strain>
    </source>
</reference>
<dbReference type="AlphaFoldDB" id="A0AAW0GV18"/>
<organism evidence="7 8">
    <name type="scientific">Cerrena zonata</name>
    <dbReference type="NCBI Taxonomy" id="2478898"/>
    <lineage>
        <taxon>Eukaryota</taxon>
        <taxon>Fungi</taxon>
        <taxon>Dikarya</taxon>
        <taxon>Basidiomycota</taxon>
        <taxon>Agaricomycotina</taxon>
        <taxon>Agaricomycetes</taxon>
        <taxon>Polyporales</taxon>
        <taxon>Cerrenaceae</taxon>
        <taxon>Cerrena</taxon>
    </lineage>
</organism>
<evidence type="ECO:0000256" key="5">
    <source>
        <dbReference type="ARBA" id="ARBA00023274"/>
    </source>
</evidence>
<comment type="caution">
    <text evidence="7">The sequence shown here is derived from an EMBL/GenBank/DDBJ whole genome shotgun (WGS) entry which is preliminary data.</text>
</comment>
<sequence>MLRSIIRPQPLFRSLVRSYSAAAHADSATHSTPQPNVVRHLYYIQRTKDGAGSLPVYSEIRNTKYYLQIRNIQGNISTLAQDLQRELFPAGSPEAEYLKVNIRRNRHIDIHGGRWRQQVTDWLQAKGL</sequence>
<comment type="similarity">
    <text evidence="2">Belongs to the mitochondrion-specific ribosomal protein mL49 family.</text>
</comment>
<dbReference type="GO" id="GO:0005762">
    <property type="term" value="C:mitochondrial large ribosomal subunit"/>
    <property type="evidence" value="ECO:0007669"/>
    <property type="project" value="TreeGrafter"/>
</dbReference>
<proteinExistence type="inferred from homology"/>
<dbReference type="InterPro" id="IPR007740">
    <property type="entry name" value="Ribosomal_mL49"/>
</dbReference>
<accession>A0AAW0GV18</accession>
<dbReference type="Gene3D" id="3.30.780.10">
    <property type="entry name" value="SUI1-like domain"/>
    <property type="match status" value="1"/>
</dbReference>
<dbReference type="Pfam" id="PF05046">
    <property type="entry name" value="Img2"/>
    <property type="match status" value="1"/>
</dbReference>
<name>A0AAW0GV18_9APHY</name>
<dbReference type="Proteomes" id="UP001385951">
    <property type="component" value="Unassembled WGS sequence"/>
</dbReference>
<dbReference type="GO" id="GO:0003735">
    <property type="term" value="F:structural constituent of ribosome"/>
    <property type="evidence" value="ECO:0007669"/>
    <property type="project" value="InterPro"/>
</dbReference>
<comment type="subcellular location">
    <subcellularLocation>
        <location evidence="1">Mitochondrion</location>
    </subcellularLocation>
</comment>
<dbReference type="PANTHER" id="PTHR13477:SF0">
    <property type="entry name" value="LARGE RIBOSOMAL SUBUNIT PROTEIN ML49"/>
    <property type="match status" value="1"/>
</dbReference>
<evidence type="ECO:0000256" key="3">
    <source>
        <dbReference type="ARBA" id="ARBA00022980"/>
    </source>
</evidence>
<keyword evidence="5" id="KW-0687">Ribonucleoprotein</keyword>
<dbReference type="PANTHER" id="PTHR13477">
    <property type="entry name" value="MITOCHONDRIAL 39S RIBOSOMAL PROTEIN L49"/>
    <property type="match status" value="1"/>
</dbReference>
<keyword evidence="4" id="KW-0496">Mitochondrion</keyword>